<evidence type="ECO:0000313" key="2">
    <source>
        <dbReference type="Proteomes" id="UP000191933"/>
    </source>
</evidence>
<reference evidence="1 2" key="1">
    <citation type="submission" date="2016-01" db="EMBL/GenBank/DDBJ databases">
        <authorList>
            <person name="Regsiter A."/>
            <person name="william w."/>
        </authorList>
    </citation>
    <scope>NUCLEOTIDE SEQUENCE [LARGE SCALE GENOMIC DNA]</scope>
    <source>
        <strain evidence="1 2">CFBP 5494</strain>
    </source>
</reference>
<name>A0A9W5B7Q2_9HYPH</name>
<gene>
    <name evidence="1" type="ORF">AGR2A_pb10156</name>
</gene>
<organism evidence="1 2">
    <name type="scientific">Agrobacterium genomosp. 2 str. CFBP 5494</name>
    <dbReference type="NCBI Taxonomy" id="1183436"/>
    <lineage>
        <taxon>Bacteria</taxon>
        <taxon>Pseudomonadati</taxon>
        <taxon>Pseudomonadota</taxon>
        <taxon>Alphaproteobacteria</taxon>
        <taxon>Hyphomicrobiales</taxon>
        <taxon>Rhizobiaceae</taxon>
        <taxon>Rhizobium/Agrobacterium group</taxon>
        <taxon>Agrobacterium</taxon>
        <taxon>Agrobacterium tumefaciens complex</taxon>
    </lineage>
</organism>
<dbReference type="Proteomes" id="UP000191933">
    <property type="component" value="Unassembled WGS sequence"/>
</dbReference>
<proteinExistence type="predicted"/>
<keyword evidence="2" id="KW-1185">Reference proteome</keyword>
<protein>
    <submittedName>
        <fullName evidence="1">Uncharacterized protein</fullName>
    </submittedName>
</protein>
<sequence>MPRPKNPTNERNRLRTERWRERRRIAGRPEASVIDRAVAASVAAFLTADLHGDEQDRFTLRDIVMGAQKLLVDQGFDKREANTELMRRMTRRSDLAKVSDVTGAGHKLQ</sequence>
<accession>A0A9W5B7Q2</accession>
<dbReference type="AlphaFoldDB" id="A0A9W5B7Q2"/>
<dbReference type="RefSeq" id="WP_080823725.1">
    <property type="nucleotide sequence ID" value="NZ_LT009721.1"/>
</dbReference>
<dbReference type="EMBL" id="FBVY01000047">
    <property type="protein sequence ID" value="CUX03424.1"/>
    <property type="molecule type" value="Genomic_DNA"/>
</dbReference>
<evidence type="ECO:0000313" key="1">
    <source>
        <dbReference type="EMBL" id="CUX03424.1"/>
    </source>
</evidence>
<comment type="caution">
    <text evidence="1">The sequence shown here is derived from an EMBL/GenBank/DDBJ whole genome shotgun (WGS) entry which is preliminary data.</text>
</comment>